<dbReference type="GO" id="GO:0016151">
    <property type="term" value="F:nickel cation binding"/>
    <property type="evidence" value="ECO:0007669"/>
    <property type="project" value="InterPro"/>
</dbReference>
<dbReference type="PANTHER" id="PTHR34535">
    <property type="entry name" value="HYDROGENASE MATURATION FACTOR HYPA"/>
    <property type="match status" value="1"/>
</dbReference>
<dbReference type="Pfam" id="PF01155">
    <property type="entry name" value="HypA"/>
    <property type="match status" value="1"/>
</dbReference>
<keyword evidence="1" id="KW-0533">Nickel</keyword>
<organism evidence="4">
    <name type="scientific">marine sediment metagenome</name>
    <dbReference type="NCBI Taxonomy" id="412755"/>
    <lineage>
        <taxon>unclassified sequences</taxon>
        <taxon>metagenomes</taxon>
        <taxon>ecological metagenomes</taxon>
    </lineage>
</organism>
<dbReference type="AlphaFoldDB" id="A0A0F9QDQ8"/>
<gene>
    <name evidence="4" type="ORF">LCGC14_0715940</name>
</gene>
<name>A0A0F9QDQ8_9ZZZZ</name>
<comment type="caution">
    <text evidence="4">The sequence shown here is derived from an EMBL/GenBank/DDBJ whole genome shotgun (WGS) entry which is preliminary data.</text>
</comment>
<dbReference type="Gene3D" id="3.30.2320.80">
    <property type="match status" value="1"/>
</dbReference>
<dbReference type="PIRSF" id="PIRSF004761">
    <property type="entry name" value="Hydrgn_mat_HypA"/>
    <property type="match status" value="1"/>
</dbReference>
<reference evidence="4" key="1">
    <citation type="journal article" date="2015" name="Nature">
        <title>Complex archaea that bridge the gap between prokaryotes and eukaryotes.</title>
        <authorList>
            <person name="Spang A."/>
            <person name="Saw J.H."/>
            <person name="Jorgensen S.L."/>
            <person name="Zaremba-Niedzwiedzka K."/>
            <person name="Martijn J."/>
            <person name="Lind A.E."/>
            <person name="van Eijk R."/>
            <person name="Schleper C."/>
            <person name="Guy L."/>
            <person name="Ettema T.J."/>
        </authorList>
    </citation>
    <scope>NUCLEOTIDE SEQUENCE</scope>
</reference>
<evidence type="ECO:0000313" key="4">
    <source>
        <dbReference type="EMBL" id="KKN42175.1"/>
    </source>
</evidence>
<dbReference type="GO" id="GO:0008270">
    <property type="term" value="F:zinc ion binding"/>
    <property type="evidence" value="ECO:0007669"/>
    <property type="project" value="TreeGrafter"/>
</dbReference>
<dbReference type="GO" id="GO:0051604">
    <property type="term" value="P:protein maturation"/>
    <property type="evidence" value="ECO:0007669"/>
    <property type="project" value="InterPro"/>
</dbReference>
<dbReference type="PANTHER" id="PTHR34535:SF3">
    <property type="entry name" value="HYDROGENASE MATURATION FACTOR HYPA"/>
    <property type="match status" value="1"/>
</dbReference>
<evidence type="ECO:0000256" key="1">
    <source>
        <dbReference type="ARBA" id="ARBA00022596"/>
    </source>
</evidence>
<accession>A0A0F9QDQ8</accession>
<dbReference type="HAMAP" id="MF_00213">
    <property type="entry name" value="HypA_HybF"/>
    <property type="match status" value="1"/>
</dbReference>
<dbReference type="EMBL" id="LAZR01001599">
    <property type="protein sequence ID" value="KKN42175.1"/>
    <property type="molecule type" value="Genomic_DNA"/>
</dbReference>
<evidence type="ECO:0008006" key="5">
    <source>
        <dbReference type="Google" id="ProtNLM"/>
    </source>
</evidence>
<proteinExistence type="inferred from homology"/>
<dbReference type="InterPro" id="IPR000688">
    <property type="entry name" value="HypA/HybF"/>
</dbReference>
<sequence length="114" mass="12946">MHELSIVASLFEILEEKAKEQKAKKIISVKLKVGALSGVIPEFLETAFDIYKKDTIAAESTLKIEEVPLKIRCQRCDTEIVKDDFVFICEKCDSRELETLSGTELLLEKIELEV</sequence>
<keyword evidence="2" id="KW-0479">Metal-binding</keyword>
<evidence type="ECO:0000256" key="3">
    <source>
        <dbReference type="ARBA" id="ARBA00022833"/>
    </source>
</evidence>
<evidence type="ECO:0000256" key="2">
    <source>
        <dbReference type="ARBA" id="ARBA00022723"/>
    </source>
</evidence>
<keyword evidence="3" id="KW-0862">Zinc</keyword>
<dbReference type="NCBIfam" id="TIGR00100">
    <property type="entry name" value="hypA"/>
    <property type="match status" value="1"/>
</dbReference>
<protein>
    <recommendedName>
        <fullName evidence="5">Hydrogenase maturation factor HypA</fullName>
    </recommendedName>
</protein>